<dbReference type="Proteomes" id="UP000464507">
    <property type="component" value="Chromosome"/>
</dbReference>
<dbReference type="PANTHER" id="PTHR42110:SF1">
    <property type="entry name" value="L-ASPARAGINASE, PUTATIVE (AFU_ORTHOLOGUE AFUA_3G11890)-RELATED"/>
    <property type="match status" value="1"/>
</dbReference>
<protein>
    <submittedName>
        <fullName evidence="1">Asparaginase</fullName>
    </submittedName>
</protein>
<accession>A0A7L5AP66</accession>
<name>A0A7L5AP66_9MICO</name>
<dbReference type="Pfam" id="PF06089">
    <property type="entry name" value="Asparaginase_II"/>
    <property type="match status" value="1"/>
</dbReference>
<dbReference type="EMBL" id="CP017146">
    <property type="protein sequence ID" value="QHO71084.1"/>
    <property type="molecule type" value="Genomic_DNA"/>
</dbReference>
<evidence type="ECO:0000313" key="1">
    <source>
        <dbReference type="EMBL" id="QHO71084.1"/>
    </source>
</evidence>
<dbReference type="PANTHER" id="PTHR42110">
    <property type="entry name" value="L-ASPARAGINASE, PUTATIVE (AFU_ORTHOLOGUE AFUA_3G11890)-RELATED"/>
    <property type="match status" value="1"/>
</dbReference>
<organism evidence="1 2">
    <name type="scientific">Marisediminicola antarctica</name>
    <dbReference type="NCBI Taxonomy" id="674079"/>
    <lineage>
        <taxon>Bacteria</taxon>
        <taxon>Bacillati</taxon>
        <taxon>Actinomycetota</taxon>
        <taxon>Actinomycetes</taxon>
        <taxon>Micrococcales</taxon>
        <taxon>Microbacteriaceae</taxon>
        <taxon>Marisediminicola</taxon>
    </lineage>
</organism>
<reference evidence="1 2" key="1">
    <citation type="submission" date="2016-09" db="EMBL/GenBank/DDBJ databases">
        <title>Complete genome sequence of microbes from the polar regions.</title>
        <authorList>
            <person name="Liao L."/>
            <person name="Chen B."/>
        </authorList>
    </citation>
    <scope>NUCLEOTIDE SEQUENCE [LARGE SCALE GENOMIC DNA]</scope>
    <source>
        <strain evidence="1 2">ZS314</strain>
    </source>
</reference>
<dbReference type="KEGG" id="mant:BHD05_08515"/>
<gene>
    <name evidence="1" type="ORF">BHD05_08515</name>
</gene>
<proteinExistence type="predicted"/>
<dbReference type="AlphaFoldDB" id="A0A7L5AP66"/>
<keyword evidence="2" id="KW-1185">Reference proteome</keyword>
<sequence length="343" mass="34986">MLTRRPLDLDGSVELAVLERAGLIESRHIGAAVVVAPDGSVLRELGDSSAEIYARSSLKLLQAVAVLRSGATLDGERAVLATASHAGTDGHVRVVSEILALAGLTEDDLRCPADWPLDREAAYSARRRGDGKRRITMNCSGKHASFLLACVVNDWPTASYLDPSHPLQQLVRTTIEELTGEGVGTVGIDGCGAPVFGTSLRGLASAVGRISGAARAGGDPLAARLAAAILVDGWAIDGPGRATTVVIERLGLVAKNGAEGVMVLGAPDGTAVAVKALDGSNRATTLVALELLVSVGALDRALADAVIADTTERVLGGGVAVGELRASLSLFSVSGALPLRGGC</sequence>
<evidence type="ECO:0000313" key="2">
    <source>
        <dbReference type="Proteomes" id="UP000464507"/>
    </source>
</evidence>
<dbReference type="InterPro" id="IPR010349">
    <property type="entry name" value="Asparaginase_II"/>
</dbReference>